<organism evidence="2 3">
    <name type="scientific">Cajanus cajan</name>
    <name type="common">Pigeon pea</name>
    <name type="synonym">Cajanus indicus</name>
    <dbReference type="NCBI Taxonomy" id="3821"/>
    <lineage>
        <taxon>Eukaryota</taxon>
        <taxon>Viridiplantae</taxon>
        <taxon>Streptophyta</taxon>
        <taxon>Embryophyta</taxon>
        <taxon>Tracheophyta</taxon>
        <taxon>Spermatophyta</taxon>
        <taxon>Magnoliopsida</taxon>
        <taxon>eudicotyledons</taxon>
        <taxon>Gunneridae</taxon>
        <taxon>Pentapetalae</taxon>
        <taxon>rosids</taxon>
        <taxon>fabids</taxon>
        <taxon>Fabales</taxon>
        <taxon>Fabaceae</taxon>
        <taxon>Papilionoideae</taxon>
        <taxon>50 kb inversion clade</taxon>
        <taxon>NPAAA clade</taxon>
        <taxon>indigoferoid/millettioid clade</taxon>
        <taxon>Phaseoleae</taxon>
        <taxon>Cajanus</taxon>
    </lineage>
</organism>
<evidence type="ECO:0000256" key="1">
    <source>
        <dbReference type="SAM" id="Phobius"/>
    </source>
</evidence>
<name>A0A151QXJ9_CAJCA</name>
<dbReference type="AlphaFoldDB" id="A0A151QXJ9"/>
<evidence type="ECO:0000313" key="3">
    <source>
        <dbReference type="Proteomes" id="UP000075243"/>
    </source>
</evidence>
<dbReference type="Proteomes" id="UP000075243">
    <property type="component" value="Unassembled WGS sequence"/>
</dbReference>
<dbReference type="EMBL" id="KQ484465">
    <property type="protein sequence ID" value="KYP34989.1"/>
    <property type="molecule type" value="Genomic_DNA"/>
</dbReference>
<reference evidence="2" key="1">
    <citation type="journal article" date="2012" name="Nat. Biotechnol.">
        <title>Draft genome sequence of pigeonpea (Cajanus cajan), an orphan legume crop of resource-poor farmers.</title>
        <authorList>
            <person name="Varshney R.K."/>
            <person name="Chen W."/>
            <person name="Li Y."/>
            <person name="Bharti A.K."/>
            <person name="Saxena R.K."/>
            <person name="Schlueter J.A."/>
            <person name="Donoghue M.T."/>
            <person name="Azam S."/>
            <person name="Fan G."/>
            <person name="Whaley A.M."/>
            <person name="Farmer A.D."/>
            <person name="Sheridan J."/>
            <person name="Iwata A."/>
            <person name="Tuteja R."/>
            <person name="Penmetsa R.V."/>
            <person name="Wu W."/>
            <person name="Upadhyaya H.D."/>
            <person name="Yang S.P."/>
            <person name="Shah T."/>
            <person name="Saxena K.B."/>
            <person name="Michael T."/>
            <person name="McCombie W.R."/>
            <person name="Yang B."/>
            <person name="Zhang G."/>
            <person name="Yang H."/>
            <person name="Wang J."/>
            <person name="Spillane C."/>
            <person name="Cook D.R."/>
            <person name="May G.D."/>
            <person name="Xu X."/>
            <person name="Jackson S.A."/>
        </authorList>
    </citation>
    <scope>NUCLEOTIDE SEQUENCE [LARGE SCALE GENOMIC DNA]</scope>
</reference>
<protein>
    <recommendedName>
        <fullName evidence="4">DDE Tnp4 domain-containing protein</fullName>
    </recommendedName>
</protein>
<feature type="non-terminal residue" evidence="2">
    <location>
        <position position="1"/>
    </location>
</feature>
<gene>
    <name evidence="2" type="ORF">KK1_043998</name>
</gene>
<keyword evidence="1" id="KW-1133">Transmembrane helix</keyword>
<evidence type="ECO:0000313" key="2">
    <source>
        <dbReference type="EMBL" id="KYP34989.1"/>
    </source>
</evidence>
<dbReference type="STRING" id="3821.A0A151QXJ9"/>
<dbReference type="Gramene" id="C.cajan_44894.t">
    <property type="protein sequence ID" value="C.cajan_44894.t"/>
    <property type="gene ID" value="C.cajan_44894"/>
</dbReference>
<keyword evidence="1" id="KW-0472">Membrane</keyword>
<feature type="transmembrane region" description="Helical" evidence="1">
    <location>
        <begin position="168"/>
        <end position="188"/>
    </location>
</feature>
<evidence type="ECO:0008006" key="4">
    <source>
        <dbReference type="Google" id="ProtNLM"/>
    </source>
</evidence>
<accession>A0A151QXJ9</accession>
<keyword evidence="1" id="KW-0812">Transmembrane</keyword>
<sequence>KRSRFECERCSISGGTNNHDKVLDTLSIGIGTIVVNFEKSWYDSQNEDEVFNLCHMSLRNLIERIFDIFKSYFTIFKSMPSFLFKTQVELVLTSVTLHNFLPKKCLSNEFLIESMNEYLFSVLPVNEDYNFNHIFETQEHEIEYVNVWKTKRVNYLSKNRDNYLSKDIKNYVGFTFLYYLCYFFYLFLW</sequence>
<keyword evidence="3" id="KW-1185">Reference proteome</keyword>
<proteinExistence type="predicted"/>